<dbReference type="PROSITE" id="PS50118">
    <property type="entry name" value="HMG_BOX_2"/>
    <property type="match status" value="1"/>
</dbReference>
<proteinExistence type="predicted"/>
<dbReference type="AlphaFoldDB" id="A0A164MN74"/>
<dbReference type="GO" id="GO:0005634">
    <property type="term" value="C:nucleus"/>
    <property type="evidence" value="ECO:0007669"/>
    <property type="project" value="UniProtKB-UniRule"/>
</dbReference>
<evidence type="ECO:0000313" key="5">
    <source>
        <dbReference type="Proteomes" id="UP000076722"/>
    </source>
</evidence>
<keyword evidence="1" id="KW-0238">DNA-binding</keyword>
<keyword evidence="1" id="KW-0539">Nucleus</keyword>
<gene>
    <name evidence="4" type="ORF">SISNIDRAFT_342097</name>
</gene>
<dbReference type="Gene3D" id="1.10.30.10">
    <property type="entry name" value="High mobility group box domain"/>
    <property type="match status" value="1"/>
</dbReference>
<dbReference type="SUPFAM" id="SSF47095">
    <property type="entry name" value="HMG-box"/>
    <property type="match status" value="1"/>
</dbReference>
<keyword evidence="5" id="KW-1185">Reference proteome</keyword>
<dbReference type="EMBL" id="KV419464">
    <property type="protein sequence ID" value="KZS86870.1"/>
    <property type="molecule type" value="Genomic_DNA"/>
</dbReference>
<evidence type="ECO:0000259" key="3">
    <source>
        <dbReference type="PROSITE" id="PS50118"/>
    </source>
</evidence>
<feature type="compositionally biased region" description="Low complexity" evidence="2">
    <location>
        <begin position="58"/>
        <end position="68"/>
    </location>
</feature>
<organism evidence="4 5">
    <name type="scientific">Sistotremastrum niveocremeum HHB9708</name>
    <dbReference type="NCBI Taxonomy" id="1314777"/>
    <lineage>
        <taxon>Eukaryota</taxon>
        <taxon>Fungi</taxon>
        <taxon>Dikarya</taxon>
        <taxon>Basidiomycota</taxon>
        <taxon>Agaricomycotina</taxon>
        <taxon>Agaricomycetes</taxon>
        <taxon>Sistotremastrales</taxon>
        <taxon>Sistotremastraceae</taxon>
        <taxon>Sertulicium</taxon>
        <taxon>Sertulicium niveocremeum</taxon>
    </lineage>
</organism>
<dbReference type="Pfam" id="PF04690">
    <property type="entry name" value="YABBY"/>
    <property type="match status" value="1"/>
</dbReference>
<dbReference type="InterPro" id="IPR056775">
    <property type="entry name" value="YABBY_C"/>
</dbReference>
<dbReference type="CDD" id="cd00084">
    <property type="entry name" value="HMG-box_SF"/>
    <property type="match status" value="1"/>
</dbReference>
<feature type="region of interest" description="Disordered" evidence="2">
    <location>
        <begin position="1"/>
        <end position="117"/>
    </location>
</feature>
<evidence type="ECO:0000256" key="2">
    <source>
        <dbReference type="SAM" id="MobiDB-lite"/>
    </source>
</evidence>
<dbReference type="GO" id="GO:0003677">
    <property type="term" value="F:DNA binding"/>
    <property type="evidence" value="ECO:0007669"/>
    <property type="project" value="UniProtKB-UniRule"/>
</dbReference>
<dbReference type="InterPro" id="IPR036910">
    <property type="entry name" value="HMG_box_dom_sf"/>
</dbReference>
<dbReference type="Proteomes" id="UP000076722">
    <property type="component" value="Unassembled WGS sequence"/>
</dbReference>
<feature type="compositionally biased region" description="Basic and acidic residues" evidence="2">
    <location>
        <begin position="1"/>
        <end position="27"/>
    </location>
</feature>
<protein>
    <recommendedName>
        <fullName evidence="3">HMG box domain-containing protein</fullName>
    </recommendedName>
</protein>
<reference evidence="4 5" key="1">
    <citation type="journal article" date="2016" name="Mol. Biol. Evol.">
        <title>Comparative Genomics of Early-Diverging Mushroom-Forming Fungi Provides Insights into the Origins of Lignocellulose Decay Capabilities.</title>
        <authorList>
            <person name="Nagy L.G."/>
            <person name="Riley R."/>
            <person name="Tritt A."/>
            <person name="Adam C."/>
            <person name="Daum C."/>
            <person name="Floudas D."/>
            <person name="Sun H."/>
            <person name="Yadav J.S."/>
            <person name="Pangilinan J."/>
            <person name="Larsson K.H."/>
            <person name="Matsuura K."/>
            <person name="Barry K."/>
            <person name="Labutti K."/>
            <person name="Kuo R."/>
            <person name="Ohm R.A."/>
            <person name="Bhattacharya S.S."/>
            <person name="Shirouzu T."/>
            <person name="Yoshinaga Y."/>
            <person name="Martin F.M."/>
            <person name="Grigoriev I.V."/>
            <person name="Hibbett D.S."/>
        </authorList>
    </citation>
    <scope>NUCLEOTIDE SEQUENCE [LARGE SCALE GENOMIC DNA]</scope>
    <source>
        <strain evidence="4 5">HHB9708</strain>
    </source>
</reference>
<evidence type="ECO:0000256" key="1">
    <source>
        <dbReference type="PROSITE-ProRule" id="PRU00267"/>
    </source>
</evidence>
<name>A0A164MN74_9AGAM</name>
<evidence type="ECO:0000313" key="4">
    <source>
        <dbReference type="EMBL" id="KZS86870.1"/>
    </source>
</evidence>
<feature type="compositionally biased region" description="Basic and acidic residues" evidence="2">
    <location>
        <begin position="45"/>
        <end position="57"/>
    </location>
</feature>
<accession>A0A164MN74</accession>
<feature type="compositionally biased region" description="Basic and acidic residues" evidence="2">
    <location>
        <begin position="91"/>
        <end position="104"/>
    </location>
</feature>
<feature type="DNA-binding region" description="HMG box" evidence="1">
    <location>
        <begin position="27"/>
        <end position="111"/>
    </location>
</feature>
<dbReference type="SMART" id="SM00398">
    <property type="entry name" value="HMG"/>
    <property type="match status" value="1"/>
</dbReference>
<dbReference type="InterPro" id="IPR009071">
    <property type="entry name" value="HMG_box_dom"/>
</dbReference>
<sequence>MAKDETETTTRKARKEATEKPTKETKTKRPPSAYNQYMKDNLPGYKKENPDKSHKEAFAAVAQQWADAPENPKRGQTAAEKENKPKKEKAPKKEPAAKKKKEAEATDEEAAEPGSDA</sequence>
<feature type="domain" description="HMG box" evidence="3">
    <location>
        <begin position="27"/>
        <end position="111"/>
    </location>
</feature>